<dbReference type="AlphaFoldDB" id="A0AAX1XIR6"/>
<dbReference type="Proteomes" id="UP000283878">
    <property type="component" value="Unassembled WGS sequence"/>
</dbReference>
<evidence type="ECO:0000313" key="3">
    <source>
        <dbReference type="EMBL" id="RPB36191.1"/>
    </source>
</evidence>
<dbReference type="Pfam" id="PF18862">
    <property type="entry name" value="ApeA_NTD1"/>
    <property type="match status" value="1"/>
</dbReference>
<gene>
    <name evidence="3" type="ORF">CYQ91_19210</name>
</gene>
<dbReference type="Pfam" id="PF18739">
    <property type="entry name" value="HEPN_Apea"/>
    <property type="match status" value="1"/>
</dbReference>
<dbReference type="RefSeq" id="WP_124008880.1">
    <property type="nucleotide sequence ID" value="NZ_PKPZ01000017.1"/>
</dbReference>
<proteinExistence type="predicted"/>
<organism evidence="3 4">
    <name type="scientific">Vibrio diabolicus</name>
    <dbReference type="NCBI Taxonomy" id="50719"/>
    <lineage>
        <taxon>Bacteria</taxon>
        <taxon>Pseudomonadati</taxon>
        <taxon>Pseudomonadota</taxon>
        <taxon>Gammaproteobacteria</taxon>
        <taxon>Vibrionales</taxon>
        <taxon>Vibrionaceae</taxon>
        <taxon>Vibrio</taxon>
        <taxon>Vibrio diabolicus subgroup</taxon>
    </lineage>
</organism>
<sequence>MRIEEDIVQAGYFWLPSNEGKKIPGKLKITDGGHIELEAVGLFDEHEQALSNDTHVVPRIIGLVEGGKFVTLDHCYYKNRSISFGGVSKSELIAGCLLSGVAFEQDEPILFDRFSFSTDCFDEWLGITGFSIKREANNKKYNIDYHAPDTIQHKLNNGMTLSIKFKHSIPINSHVTEVHAVQKAFIELSFEELLPFEEFRSTAFKLVSFLGFAIDKTVTIKDVVAKSSEITQKFNDIEHSTPIPVYYKSNPFVEKVAKQHPVEMLFNFKVIHHNAESVFSNWISAYEQISPAINLYFATITGAQKYLDGRFLALVQGLETYHRRTSSDKLMDTKVFEELVGNLLEHCPSEHRDWLNKQLFHGNEISLNKRLRLITKPFKHYLGSNKEVDKVLRKIVDARNYFTHYDQRLEGETATGVELVYLCDVMELIFQLHLLKVIGFTDDEIKEVITKQTTLRRKINSIKKLQ</sequence>
<evidence type="ECO:0000259" key="1">
    <source>
        <dbReference type="Pfam" id="PF18739"/>
    </source>
</evidence>
<accession>A0AAX1XIR6</accession>
<dbReference type="EMBL" id="PKPZ01000017">
    <property type="protein sequence ID" value="RPB36191.1"/>
    <property type="molecule type" value="Genomic_DNA"/>
</dbReference>
<dbReference type="InterPro" id="IPR041229">
    <property type="entry name" value="HEPN_Apea"/>
</dbReference>
<feature type="domain" description="Apea-like HEPN" evidence="1">
    <location>
        <begin position="312"/>
        <end position="444"/>
    </location>
</feature>
<evidence type="ECO:0008006" key="5">
    <source>
        <dbReference type="Google" id="ProtNLM"/>
    </source>
</evidence>
<evidence type="ECO:0000313" key="4">
    <source>
        <dbReference type="Proteomes" id="UP000283878"/>
    </source>
</evidence>
<name>A0AAX1XIR6_9VIBR</name>
<protein>
    <recommendedName>
        <fullName evidence="5">ApeA N-terminal domain-containing protein</fullName>
    </recommendedName>
</protein>
<feature type="domain" description="ApeA N-terminal" evidence="2">
    <location>
        <begin position="11"/>
        <end position="282"/>
    </location>
</feature>
<dbReference type="InterPro" id="IPR041223">
    <property type="entry name" value="ApeA_NTD"/>
</dbReference>
<evidence type="ECO:0000259" key="2">
    <source>
        <dbReference type="Pfam" id="PF18862"/>
    </source>
</evidence>
<comment type="caution">
    <text evidence="3">The sequence shown here is derived from an EMBL/GenBank/DDBJ whole genome shotgun (WGS) entry which is preliminary data.</text>
</comment>
<reference evidence="3 4" key="1">
    <citation type="journal article" date="2018" name="AMB Express">
        <title>Occurrence and significance of pathogenicity and fitness islands in environmental vibrios.</title>
        <authorList>
            <person name="Klein S."/>
            <person name="Pipes S."/>
            <person name="Lovell C.R."/>
        </authorList>
    </citation>
    <scope>NUCLEOTIDE SEQUENCE [LARGE SCALE GENOMIC DNA]</scope>
    <source>
        <strain evidence="3 4">JBS-8-11-1</strain>
    </source>
</reference>